<reference evidence="2" key="2">
    <citation type="submission" date="2021-04" db="EMBL/GenBank/DDBJ databases">
        <title>Draft genome assembly of strain Phenylobacterium sp. 20VBR1 using MiniION and Illumina platforms.</title>
        <authorList>
            <person name="Thomas F.A."/>
            <person name="Krishnan K.P."/>
            <person name="Sinha R.K."/>
        </authorList>
    </citation>
    <scope>NUCLEOTIDE SEQUENCE</scope>
    <source>
        <strain evidence="2">20VBR1</strain>
    </source>
</reference>
<accession>A0A941D636</accession>
<keyword evidence="1" id="KW-0732">Signal</keyword>
<dbReference type="EMBL" id="CP068570">
    <property type="protein sequence ID" value="QQZ50127.1"/>
    <property type="molecule type" value="Genomic_DNA"/>
</dbReference>
<evidence type="ECO:0000313" key="4">
    <source>
        <dbReference type="Proteomes" id="UP000622580"/>
    </source>
</evidence>
<reference evidence="3" key="1">
    <citation type="submission" date="2021-01" db="EMBL/GenBank/DDBJ databases">
        <title>Genome sequence of Phenylobacterium sp. 20VBR1 isolated from a valley glaceir, Ny-Alesund, Svalbard.</title>
        <authorList>
            <person name="Thomas F.A."/>
            <person name="Krishnan K.P."/>
            <person name="Sinha R.K."/>
        </authorList>
    </citation>
    <scope>NUCLEOTIDE SEQUENCE</scope>
    <source>
        <strain evidence="3">20VBR1</strain>
    </source>
</reference>
<feature type="chain" id="PRO_5044462957" description="Lipoprotein" evidence="1">
    <location>
        <begin position="22"/>
        <end position="136"/>
    </location>
</feature>
<dbReference type="PROSITE" id="PS51257">
    <property type="entry name" value="PROKAR_LIPOPROTEIN"/>
    <property type="match status" value="1"/>
</dbReference>
<evidence type="ECO:0008006" key="5">
    <source>
        <dbReference type="Google" id="ProtNLM"/>
    </source>
</evidence>
<evidence type="ECO:0000313" key="2">
    <source>
        <dbReference type="EMBL" id="MBR7621641.1"/>
    </source>
</evidence>
<organism evidence="2 4">
    <name type="scientific">Phenylobacterium glaciei</name>
    <dbReference type="NCBI Taxonomy" id="2803784"/>
    <lineage>
        <taxon>Bacteria</taxon>
        <taxon>Pseudomonadati</taxon>
        <taxon>Pseudomonadota</taxon>
        <taxon>Alphaproteobacteria</taxon>
        <taxon>Caulobacterales</taxon>
        <taxon>Caulobacteraceae</taxon>
        <taxon>Phenylobacterium</taxon>
    </lineage>
</organism>
<evidence type="ECO:0000256" key="1">
    <source>
        <dbReference type="SAM" id="SignalP"/>
    </source>
</evidence>
<dbReference type="RefSeq" id="WP_215343153.1">
    <property type="nucleotide sequence ID" value="NZ_JAGSGD010000002.1"/>
</dbReference>
<dbReference type="Proteomes" id="UP000622580">
    <property type="component" value="Unassembled WGS sequence"/>
</dbReference>
<proteinExistence type="predicted"/>
<name>A0A941D636_9CAUL</name>
<protein>
    <recommendedName>
        <fullName evidence="5">Lipoprotein</fullName>
    </recommendedName>
</protein>
<evidence type="ECO:0000313" key="3">
    <source>
        <dbReference type="EMBL" id="QQZ50127.1"/>
    </source>
</evidence>
<dbReference type="EMBL" id="JAGSGD010000002">
    <property type="protein sequence ID" value="MBR7621641.1"/>
    <property type="molecule type" value="Genomic_DNA"/>
</dbReference>
<sequence>MKLLIAAAALLALTACGPKLAAGTKTAAAPIPCAGLPEYAPLYPGAKITLCTQGEAAPGKIGGAVGFTSSDAPDAVVALYKGKATAAGLKTGMDLDQGGSKVFSAMDGDRTMRVQALPEANGGATAILTWGAAKAS</sequence>
<dbReference type="AlphaFoldDB" id="A0A941D636"/>
<keyword evidence="4" id="KW-1185">Reference proteome</keyword>
<gene>
    <name evidence="2" type="ORF">JKL49_19775</name>
    <name evidence="3" type="ORF">JKL49_26720</name>
</gene>
<feature type="signal peptide" evidence="1">
    <location>
        <begin position="1"/>
        <end position="21"/>
    </location>
</feature>